<sequence length="443" mass="51049">MRPRGWIQDSGSFENLIKVVELFDKNSTTNKLLTNKFIRDKVLNLDCQEYLVKSLLNEDGYKNNPLIEYKALVGSRTNKEEVDGLIQVLIPGQSRLGIVDWACDNFIRLAYTFNYLQYSEKNDSFSITEVGLKLANANNLEEKFEIIKHSLLSYPPVTRILELLNVQYQNSQEPSLTKYEIGRELGFKGEAGFTSYSQKTVVHALSCAESNPERTKIKNNWEGSSDKYARMISKWLCHNQVGWVQTARKKITVQIGEKKFTSQLKSYQITLEGIKIFKLSRAHSRHPGVEKSVGFEMLSTKENARNFLRLRRAYILTSIKNTKNLAQIQDYLKANSMNAVSCETIKDDLDNFARIGLDIAFSNNKYKIRDKIINLEIPQDFTEEDSQPDYIERSKDMLRKYLEKLDHGYLDMLDLGASGRKKSRLFETRIVDLLKADSTHKCN</sequence>
<accession>A0A1Q2MCL2</accession>
<dbReference type="SUPFAM" id="SSF46785">
    <property type="entry name" value="Winged helix' DNA-binding domain"/>
    <property type="match status" value="3"/>
</dbReference>
<evidence type="ECO:0000259" key="2">
    <source>
        <dbReference type="Pfam" id="PF02981"/>
    </source>
</evidence>
<evidence type="ECO:0000313" key="4">
    <source>
        <dbReference type="EMBL" id="AQQ70389.1"/>
    </source>
</evidence>
<dbReference type="GO" id="GO:0009307">
    <property type="term" value="P:DNA restriction-modification system"/>
    <property type="evidence" value="ECO:0007669"/>
    <property type="project" value="InterPro"/>
</dbReference>
<dbReference type="Gene3D" id="3.90.241.10">
    <property type="entry name" value="Foki Restriction Endonuclease, Chain A, domain 1"/>
    <property type="match status" value="1"/>
</dbReference>
<dbReference type="KEGG" id="pbas:SMSP2_00737"/>
<organism evidence="4 5">
    <name type="scientific">Limihaloglobus sulfuriphilus</name>
    <dbReference type="NCBI Taxonomy" id="1851148"/>
    <lineage>
        <taxon>Bacteria</taxon>
        <taxon>Pseudomonadati</taxon>
        <taxon>Planctomycetota</taxon>
        <taxon>Phycisphaerae</taxon>
        <taxon>Sedimentisphaerales</taxon>
        <taxon>Sedimentisphaeraceae</taxon>
        <taxon>Limihaloglobus</taxon>
    </lineage>
</organism>
<dbReference type="AlphaFoldDB" id="A0A1Q2MCL2"/>
<evidence type="ECO:0000259" key="3">
    <source>
        <dbReference type="Pfam" id="PF16902"/>
    </source>
</evidence>
<feature type="domain" description="FokI recognition" evidence="2">
    <location>
        <begin position="4"/>
        <end position="136"/>
    </location>
</feature>
<dbReference type="InterPro" id="IPR031655">
    <property type="entry name" value="FokI_D3"/>
</dbReference>
<feature type="domain" description="FokI recognition" evidence="1">
    <location>
        <begin position="145"/>
        <end position="244"/>
    </location>
</feature>
<keyword evidence="4" id="KW-0378">Hydrolase</keyword>
<dbReference type="Pfam" id="PF02981">
    <property type="entry name" value="FokI_D1"/>
    <property type="match status" value="1"/>
</dbReference>
<name>A0A1Q2MCL2_9BACT</name>
<dbReference type="InterPro" id="IPR004233">
    <property type="entry name" value="FokI_D2"/>
</dbReference>
<dbReference type="InterPro" id="IPR004234">
    <property type="entry name" value="FokI_D1"/>
</dbReference>
<dbReference type="STRING" id="1851148.SMSP2_00737"/>
<dbReference type="InterPro" id="IPR036390">
    <property type="entry name" value="WH_DNA-bd_sf"/>
</dbReference>
<dbReference type="GO" id="GO:0009036">
    <property type="term" value="F:type II site-specific deoxyribonuclease activity"/>
    <property type="evidence" value="ECO:0007669"/>
    <property type="project" value="UniProtKB-EC"/>
</dbReference>
<dbReference type="InterPro" id="IPR036388">
    <property type="entry name" value="WH-like_DNA-bd_sf"/>
</dbReference>
<reference evidence="5" key="1">
    <citation type="submission" date="2017-02" db="EMBL/GenBank/DDBJ databases">
        <title>Comparative genomics and description of representatives of a novel lineage of planctomycetes thriving in anoxic sediments.</title>
        <authorList>
            <person name="Spring S."/>
            <person name="Bunk B."/>
            <person name="Sproer C."/>
        </authorList>
    </citation>
    <scope>NUCLEOTIDE SEQUENCE [LARGE SCALE GENOMIC DNA]</scope>
    <source>
        <strain evidence="5">SM-Chi-D1</strain>
    </source>
</reference>
<dbReference type="GO" id="GO:0003677">
    <property type="term" value="F:DNA binding"/>
    <property type="evidence" value="ECO:0007669"/>
    <property type="project" value="InterPro"/>
</dbReference>
<dbReference type="RefSeq" id="WP_146682658.1">
    <property type="nucleotide sequence ID" value="NZ_CP019646.1"/>
</dbReference>
<dbReference type="Pfam" id="PF02980">
    <property type="entry name" value="FokI_dom_2"/>
    <property type="match status" value="1"/>
</dbReference>
<evidence type="ECO:0000259" key="1">
    <source>
        <dbReference type="Pfam" id="PF02980"/>
    </source>
</evidence>
<keyword evidence="5" id="KW-1185">Reference proteome</keyword>
<evidence type="ECO:0000313" key="5">
    <source>
        <dbReference type="Proteomes" id="UP000188181"/>
    </source>
</evidence>
<dbReference type="InterPro" id="IPR044945">
    <property type="entry name" value="FokI_dom_1_2"/>
</dbReference>
<dbReference type="OrthoDB" id="2266376at2"/>
<dbReference type="Gene3D" id="1.10.10.10">
    <property type="entry name" value="Winged helix-like DNA-binding domain superfamily/Winged helix DNA-binding domain"/>
    <property type="match status" value="1"/>
</dbReference>
<proteinExistence type="predicted"/>
<protein>
    <submittedName>
        <fullName evidence="4">Type-2 restriction enzyme FokI</fullName>
        <ecNumber evidence="4">3.1.21.4</ecNumber>
    </submittedName>
</protein>
<dbReference type="Proteomes" id="UP000188181">
    <property type="component" value="Chromosome"/>
</dbReference>
<feature type="domain" description="FokI D3" evidence="3">
    <location>
        <begin position="298"/>
        <end position="364"/>
    </location>
</feature>
<dbReference type="EC" id="3.1.21.4" evidence="4"/>
<dbReference type="CDD" id="cd00941">
    <property type="entry name" value="FokI_N"/>
    <property type="match status" value="1"/>
</dbReference>
<dbReference type="EMBL" id="CP019646">
    <property type="protein sequence ID" value="AQQ70389.1"/>
    <property type="molecule type" value="Genomic_DNA"/>
</dbReference>
<gene>
    <name evidence="4" type="primary">fokIR_1</name>
    <name evidence="4" type="ORF">SMSP2_00737</name>
</gene>
<dbReference type="REBASE" id="185712">
    <property type="entry name" value="PbaD1VIP"/>
</dbReference>
<dbReference type="Pfam" id="PF16902">
    <property type="entry name" value="FokI_D3"/>
    <property type="match status" value="1"/>
</dbReference>